<dbReference type="Proteomes" id="UP000186607">
    <property type="component" value="Unassembled WGS sequence"/>
</dbReference>
<feature type="transmembrane region" description="Helical" evidence="1">
    <location>
        <begin position="6"/>
        <end position="22"/>
    </location>
</feature>
<proteinExistence type="predicted"/>
<feature type="transmembrane region" description="Helical" evidence="1">
    <location>
        <begin position="107"/>
        <end position="125"/>
    </location>
</feature>
<keyword evidence="1" id="KW-0812">Transmembrane</keyword>
<dbReference type="AlphaFoldDB" id="A0A1U7NT22"/>
<reference evidence="2 3" key="1">
    <citation type="submission" date="2017-01" db="EMBL/GenBank/DDBJ databases">
        <title>Genome Analysis of Deinococcus marmoris KOPRI26562.</title>
        <authorList>
            <person name="Kim J.H."/>
            <person name="Oh H.-M."/>
        </authorList>
    </citation>
    <scope>NUCLEOTIDE SEQUENCE [LARGE SCALE GENOMIC DNA]</scope>
    <source>
        <strain evidence="2 3">KOPRI26562</strain>
    </source>
</reference>
<organism evidence="2 3">
    <name type="scientific">Deinococcus marmoris</name>
    <dbReference type="NCBI Taxonomy" id="249408"/>
    <lineage>
        <taxon>Bacteria</taxon>
        <taxon>Thermotogati</taxon>
        <taxon>Deinococcota</taxon>
        <taxon>Deinococci</taxon>
        <taxon>Deinococcales</taxon>
        <taxon>Deinococcaceae</taxon>
        <taxon>Deinococcus</taxon>
    </lineage>
</organism>
<keyword evidence="3" id="KW-1185">Reference proteome</keyword>
<dbReference type="RefSeq" id="WP_075836136.1">
    <property type="nucleotide sequence ID" value="NZ_MSTI01000155.1"/>
</dbReference>
<comment type="caution">
    <text evidence="2">The sequence shown here is derived from an EMBL/GenBank/DDBJ whole genome shotgun (WGS) entry which is preliminary data.</text>
</comment>
<accession>A0A1U7NT22</accession>
<name>A0A1U7NT22_9DEIO</name>
<sequence length="126" mass="13569">MLTPWAGILTLVCCPVLLLWALRRRQGWLALSALTVALVPLCSLPLPDGWYLRFVWANWFASGASLIAVGFPVIWISIWKASLGVLLGLALIFAGLAFRQGGAGKRWAALPAFAALIAGTHLLSML</sequence>
<feature type="transmembrane region" description="Helical" evidence="1">
    <location>
        <begin position="59"/>
        <end position="76"/>
    </location>
</feature>
<dbReference type="STRING" id="249408.BOO71_0012883"/>
<keyword evidence="1" id="KW-1133">Transmembrane helix</keyword>
<gene>
    <name evidence="2" type="ORF">BOO71_0012883</name>
</gene>
<feature type="transmembrane region" description="Helical" evidence="1">
    <location>
        <begin position="29"/>
        <end position="47"/>
    </location>
</feature>
<protein>
    <submittedName>
        <fullName evidence="2">Uncharacterized protein</fullName>
    </submittedName>
</protein>
<evidence type="ECO:0000256" key="1">
    <source>
        <dbReference type="SAM" id="Phobius"/>
    </source>
</evidence>
<dbReference type="EMBL" id="MSTI01000155">
    <property type="protein sequence ID" value="OLV16068.1"/>
    <property type="molecule type" value="Genomic_DNA"/>
</dbReference>
<dbReference type="OrthoDB" id="9866639at2"/>
<evidence type="ECO:0000313" key="2">
    <source>
        <dbReference type="EMBL" id="OLV16068.1"/>
    </source>
</evidence>
<feature type="transmembrane region" description="Helical" evidence="1">
    <location>
        <begin position="83"/>
        <end position="101"/>
    </location>
</feature>
<keyword evidence="1" id="KW-0472">Membrane</keyword>
<evidence type="ECO:0000313" key="3">
    <source>
        <dbReference type="Proteomes" id="UP000186607"/>
    </source>
</evidence>